<name>A0ABX5K9F4_9BURK</name>
<accession>A0ABX5K9F4</accession>
<dbReference type="Pfam" id="PF08843">
    <property type="entry name" value="AbiEii"/>
    <property type="match status" value="1"/>
</dbReference>
<keyword evidence="2" id="KW-1185">Reference proteome</keyword>
<sequence>MTASSQTPVVKVPADRPVPALTIALLSAVKDACGQLGAHFVLAGATARDIQFWHLRGIKSPIATRDVDVAVCALSWEFHQTLIDRLLASGHFTRDAKAQQKLIFQRETDAFGVQLDLVPFGPVEAQPGTIAWPPDGDIVMTVLGFQEAVDTAEQIDIGEGQVVPVVTIPAFVLLKLMAWQDRRTSTSTDASDILFVLRKFFFAGNTDRVYDEAMDLLEASEFKAEIAAAGLLGRNARDVARPATRAAVRALLRSRTTYATLQSDLLARAATLMLGEFVDDSDDLLAAFTAQFVADPPASGLADDDGG</sequence>
<dbReference type="EMBL" id="QEOB01000039">
    <property type="protein sequence ID" value="PVX62744.1"/>
    <property type="molecule type" value="Genomic_DNA"/>
</dbReference>
<protein>
    <submittedName>
        <fullName evidence="1">Nucleotidyltransferase</fullName>
    </submittedName>
</protein>
<gene>
    <name evidence="1" type="ORF">C7402_13951</name>
</gene>
<comment type="caution">
    <text evidence="1">The sequence shown here is derived from an EMBL/GenBank/DDBJ whole genome shotgun (WGS) entry which is preliminary data.</text>
</comment>
<dbReference type="RefSeq" id="WP_116614873.1">
    <property type="nucleotide sequence ID" value="NZ_QEOB01000039.1"/>
</dbReference>
<organism evidence="1 2">
    <name type="scientific">Paraburkholderia unamae</name>
    <dbReference type="NCBI Taxonomy" id="219649"/>
    <lineage>
        <taxon>Bacteria</taxon>
        <taxon>Pseudomonadati</taxon>
        <taxon>Pseudomonadota</taxon>
        <taxon>Betaproteobacteria</taxon>
        <taxon>Burkholderiales</taxon>
        <taxon>Burkholderiaceae</taxon>
        <taxon>Paraburkholderia</taxon>
    </lineage>
</organism>
<dbReference type="Proteomes" id="UP000245712">
    <property type="component" value="Unassembled WGS sequence"/>
</dbReference>
<proteinExistence type="predicted"/>
<dbReference type="InterPro" id="IPR014942">
    <property type="entry name" value="AbiEii"/>
</dbReference>
<reference evidence="1 2" key="1">
    <citation type="submission" date="2018-05" db="EMBL/GenBank/DDBJ databases">
        <title>Genomic Encyclopedia of Type Strains, Phase IV (KMG-V): Genome sequencing to study the core and pangenomes of soil and plant-associated prokaryotes.</title>
        <authorList>
            <person name="Whitman W."/>
        </authorList>
    </citation>
    <scope>NUCLEOTIDE SEQUENCE [LARGE SCALE GENOMIC DNA]</scope>
    <source>
        <strain evidence="1 2">SCZa-39</strain>
    </source>
</reference>
<evidence type="ECO:0000313" key="1">
    <source>
        <dbReference type="EMBL" id="PVX62744.1"/>
    </source>
</evidence>
<evidence type="ECO:0000313" key="2">
    <source>
        <dbReference type="Proteomes" id="UP000245712"/>
    </source>
</evidence>